<dbReference type="Proteomes" id="UP001497497">
    <property type="component" value="Unassembled WGS sequence"/>
</dbReference>
<reference evidence="2 3" key="1">
    <citation type="submission" date="2024-04" db="EMBL/GenBank/DDBJ databases">
        <authorList>
            <consortium name="Genoscope - CEA"/>
            <person name="William W."/>
        </authorList>
    </citation>
    <scope>NUCLEOTIDE SEQUENCE [LARGE SCALE GENOMIC DNA]</scope>
</reference>
<feature type="non-terminal residue" evidence="2">
    <location>
        <position position="1"/>
    </location>
</feature>
<feature type="compositionally biased region" description="Polar residues" evidence="1">
    <location>
        <begin position="48"/>
        <end position="68"/>
    </location>
</feature>
<gene>
    <name evidence="2" type="ORF">GSLYS_00015234001</name>
</gene>
<feature type="non-terminal residue" evidence="2">
    <location>
        <position position="293"/>
    </location>
</feature>
<feature type="region of interest" description="Disordered" evidence="1">
    <location>
        <begin position="104"/>
        <end position="145"/>
    </location>
</feature>
<feature type="compositionally biased region" description="Basic and acidic residues" evidence="1">
    <location>
        <begin position="69"/>
        <end position="86"/>
    </location>
</feature>
<organism evidence="2 3">
    <name type="scientific">Lymnaea stagnalis</name>
    <name type="common">Great pond snail</name>
    <name type="synonym">Helix stagnalis</name>
    <dbReference type="NCBI Taxonomy" id="6523"/>
    <lineage>
        <taxon>Eukaryota</taxon>
        <taxon>Metazoa</taxon>
        <taxon>Spiralia</taxon>
        <taxon>Lophotrochozoa</taxon>
        <taxon>Mollusca</taxon>
        <taxon>Gastropoda</taxon>
        <taxon>Heterobranchia</taxon>
        <taxon>Euthyneura</taxon>
        <taxon>Panpulmonata</taxon>
        <taxon>Hygrophila</taxon>
        <taxon>Lymnaeoidea</taxon>
        <taxon>Lymnaeidae</taxon>
        <taxon>Lymnaea</taxon>
    </lineage>
</organism>
<feature type="compositionally biased region" description="Polar residues" evidence="1">
    <location>
        <begin position="1"/>
        <end position="30"/>
    </location>
</feature>
<accession>A0AAV2I7T9</accession>
<name>A0AAV2I7T9_LYMST</name>
<feature type="compositionally biased region" description="Low complexity" evidence="1">
    <location>
        <begin position="241"/>
        <end position="253"/>
    </location>
</feature>
<proteinExistence type="predicted"/>
<dbReference type="EMBL" id="CAXITT010000444">
    <property type="protein sequence ID" value="CAL1541628.1"/>
    <property type="molecule type" value="Genomic_DNA"/>
</dbReference>
<dbReference type="AlphaFoldDB" id="A0AAV2I7T9"/>
<feature type="region of interest" description="Disordered" evidence="1">
    <location>
        <begin position="164"/>
        <end position="185"/>
    </location>
</feature>
<sequence>GGNKSSGQQHSDLSQQRSIEISSQNSSGGTFLSPVGPAKLTRRLSIERSVSNDYMTSKTPNVEPQSVKANDRPPSRLKTNAERLQSKTPVDRLISKILTDRSGRHAVRDEGMSEAYQQLSRDKESTRSVGCRNQPDKSRHGSDQMALTNLTCTSWLEAAKGDRSLNQTPLSDGGYSSVSQTPISEVGSVSPSPIMMATAGFFGDCERRDILSPATIFMPLRSDSVLSGVYHTRNCGPDSFSCKQSNSSQVSSRGSEEQEHTVLNVRTQTSKKGSNISDALTGFEMDSPKDTPE</sequence>
<evidence type="ECO:0000313" key="2">
    <source>
        <dbReference type="EMBL" id="CAL1541628.1"/>
    </source>
</evidence>
<feature type="region of interest" description="Disordered" evidence="1">
    <location>
        <begin position="1"/>
        <end position="86"/>
    </location>
</feature>
<feature type="compositionally biased region" description="Polar residues" evidence="1">
    <location>
        <begin position="264"/>
        <end position="278"/>
    </location>
</feature>
<protein>
    <submittedName>
        <fullName evidence="2">Uncharacterized protein</fullName>
    </submittedName>
</protein>
<comment type="caution">
    <text evidence="2">The sequence shown here is derived from an EMBL/GenBank/DDBJ whole genome shotgun (WGS) entry which is preliminary data.</text>
</comment>
<feature type="region of interest" description="Disordered" evidence="1">
    <location>
        <begin position="241"/>
        <end position="293"/>
    </location>
</feature>
<evidence type="ECO:0000256" key="1">
    <source>
        <dbReference type="SAM" id="MobiDB-lite"/>
    </source>
</evidence>
<evidence type="ECO:0000313" key="3">
    <source>
        <dbReference type="Proteomes" id="UP001497497"/>
    </source>
</evidence>
<keyword evidence="3" id="KW-1185">Reference proteome</keyword>